<keyword evidence="2" id="KW-0732">Signal</keyword>
<feature type="compositionally biased region" description="Polar residues" evidence="1">
    <location>
        <begin position="226"/>
        <end position="240"/>
    </location>
</feature>
<feature type="chain" id="PRO_5003410257" evidence="2">
    <location>
        <begin position="19"/>
        <end position="350"/>
    </location>
</feature>
<evidence type="ECO:0000313" key="3">
    <source>
        <dbReference type="EMBL" id="CCC48198.1"/>
    </source>
</evidence>
<feature type="compositionally biased region" description="Polar residues" evidence="1">
    <location>
        <begin position="121"/>
        <end position="140"/>
    </location>
</feature>
<reference evidence="3" key="1">
    <citation type="journal article" date="2012" name="Proc. Natl. Acad. Sci. U.S.A.">
        <title>Antigenic diversity is generated by distinct evolutionary mechanisms in African trypanosome species.</title>
        <authorList>
            <person name="Jackson A.P."/>
            <person name="Berry A."/>
            <person name="Aslett M."/>
            <person name="Allison H.C."/>
            <person name="Burton P."/>
            <person name="Vavrova-Anderson J."/>
            <person name="Brown R."/>
            <person name="Browne H."/>
            <person name="Corton N."/>
            <person name="Hauser H."/>
            <person name="Gamble J."/>
            <person name="Gilderthorp R."/>
            <person name="Marcello L."/>
            <person name="McQuillan J."/>
            <person name="Otto T.D."/>
            <person name="Quail M.A."/>
            <person name="Sanders M.J."/>
            <person name="van Tonder A."/>
            <person name="Ginger M.L."/>
            <person name="Field M.C."/>
            <person name="Barry J.D."/>
            <person name="Hertz-Fowler C."/>
            <person name="Berriman M."/>
        </authorList>
    </citation>
    <scope>NUCLEOTIDE SEQUENCE</scope>
    <source>
        <strain evidence="3">Y486</strain>
    </source>
</reference>
<protein>
    <submittedName>
        <fullName evidence="3">Uncharacterized protein</fullName>
    </submittedName>
</protein>
<dbReference type="EMBL" id="HE573021">
    <property type="protein sequence ID" value="CCC48198.1"/>
    <property type="molecule type" value="Genomic_DNA"/>
</dbReference>
<gene>
    <name evidence="3" type="ORF">TVY486_0504000</name>
</gene>
<proteinExistence type="predicted"/>
<organism evidence="3">
    <name type="scientific">Trypanosoma vivax (strain Y486)</name>
    <dbReference type="NCBI Taxonomy" id="1055687"/>
    <lineage>
        <taxon>Eukaryota</taxon>
        <taxon>Discoba</taxon>
        <taxon>Euglenozoa</taxon>
        <taxon>Kinetoplastea</taxon>
        <taxon>Metakinetoplastina</taxon>
        <taxon>Trypanosomatida</taxon>
        <taxon>Trypanosomatidae</taxon>
        <taxon>Trypanosoma</taxon>
        <taxon>Duttonella</taxon>
    </lineage>
</organism>
<accession>G0TV15</accession>
<dbReference type="AlphaFoldDB" id="G0TV15"/>
<feature type="signal peptide" evidence="2">
    <location>
        <begin position="1"/>
        <end position="18"/>
    </location>
</feature>
<evidence type="ECO:0000256" key="2">
    <source>
        <dbReference type="SAM" id="SignalP"/>
    </source>
</evidence>
<evidence type="ECO:0000256" key="1">
    <source>
        <dbReference type="SAM" id="MobiDB-lite"/>
    </source>
</evidence>
<name>G0TV15_TRYVY</name>
<feature type="compositionally biased region" description="Basic and acidic residues" evidence="1">
    <location>
        <begin position="193"/>
        <end position="220"/>
    </location>
</feature>
<feature type="region of interest" description="Disordered" evidence="1">
    <location>
        <begin position="39"/>
        <end position="244"/>
    </location>
</feature>
<sequence length="350" mass="35618">MAFLLQCVILAALLGATANGGNNVENGVAAGHVVGLDGGNAKRSSEDRKAVSAKPASFGAKSASKIPVIQPRGLQPTVRSSPVPPPKPAQAEVGNSRSSGVAGGGTGVAAPSGPGSKGDGRSQQNLTSQAPGIQGDQSPNGAGKDGEAAKQSPSGETPAAQLGAGASGGEGAKEHGASGAAGKPEAQPSSRTTDNRGTEEEAKGASEKQTGENPEAKEGGDGQGADSGSNDDPDNRTGSPEANGAALSGKAWAILLSAAVARFFACERWASPETREKVSMPPVSRRVLFFPKAVLGFLSLWRHRPSEVKQQIRFASFARCEALLEILRCTLSRIERVPRRVRSTNAGARC</sequence>